<dbReference type="Proteomes" id="UP001187315">
    <property type="component" value="Unassembled WGS sequence"/>
</dbReference>
<accession>A0AA88MVJ5</accession>
<dbReference type="EMBL" id="JAVHJS010000011">
    <property type="protein sequence ID" value="KAK2843837.1"/>
    <property type="molecule type" value="Genomic_DNA"/>
</dbReference>
<sequence length="104" mass="11875">MDGEPDNDNWNETCGYLDTDQAADSQCSYIMPFFCYSVTKRQILRMKIRSSQDLSGPAVNAAILEKINQELKDGGMNQDILVKWRVKPNGSIFHKETESKKEEL</sequence>
<proteinExistence type="predicted"/>
<dbReference type="AlphaFoldDB" id="A0AA88MVJ5"/>
<keyword evidence="2" id="KW-1185">Reference proteome</keyword>
<name>A0AA88MVJ5_TACVA</name>
<protein>
    <submittedName>
        <fullName evidence="1">Uncharacterized protein</fullName>
    </submittedName>
</protein>
<evidence type="ECO:0000313" key="1">
    <source>
        <dbReference type="EMBL" id="KAK2843837.1"/>
    </source>
</evidence>
<gene>
    <name evidence="1" type="ORF">Q7C36_012052</name>
</gene>
<evidence type="ECO:0000313" key="2">
    <source>
        <dbReference type="Proteomes" id="UP001187315"/>
    </source>
</evidence>
<organism evidence="1 2">
    <name type="scientific">Tachysurus vachellii</name>
    <name type="common">Darkbarbel catfish</name>
    <name type="synonym">Pelteobagrus vachellii</name>
    <dbReference type="NCBI Taxonomy" id="175792"/>
    <lineage>
        <taxon>Eukaryota</taxon>
        <taxon>Metazoa</taxon>
        <taxon>Chordata</taxon>
        <taxon>Craniata</taxon>
        <taxon>Vertebrata</taxon>
        <taxon>Euteleostomi</taxon>
        <taxon>Actinopterygii</taxon>
        <taxon>Neopterygii</taxon>
        <taxon>Teleostei</taxon>
        <taxon>Ostariophysi</taxon>
        <taxon>Siluriformes</taxon>
        <taxon>Bagridae</taxon>
        <taxon>Tachysurus</taxon>
    </lineage>
</organism>
<reference evidence="1" key="1">
    <citation type="submission" date="2023-08" db="EMBL/GenBank/DDBJ databases">
        <title>Pelteobagrus vachellii genome.</title>
        <authorList>
            <person name="Liu H."/>
        </authorList>
    </citation>
    <scope>NUCLEOTIDE SEQUENCE</scope>
    <source>
        <strain evidence="1">PRFRI_2022a</strain>
        <tissue evidence="1">Muscle</tissue>
    </source>
</reference>
<comment type="caution">
    <text evidence="1">The sequence shown here is derived from an EMBL/GenBank/DDBJ whole genome shotgun (WGS) entry which is preliminary data.</text>
</comment>